<dbReference type="BioCyc" id="HAUR316274:GHYA-4876-MONOMER"/>
<organism evidence="4 5">
    <name type="scientific">Herpetosiphon aurantiacus (strain ATCC 23779 / DSM 785 / 114-95)</name>
    <dbReference type="NCBI Taxonomy" id="316274"/>
    <lineage>
        <taxon>Bacteria</taxon>
        <taxon>Bacillati</taxon>
        <taxon>Chloroflexota</taxon>
        <taxon>Chloroflexia</taxon>
        <taxon>Herpetosiphonales</taxon>
        <taxon>Herpetosiphonaceae</taxon>
        <taxon>Herpetosiphon</taxon>
    </lineage>
</organism>
<feature type="transmembrane region" description="Helical" evidence="2">
    <location>
        <begin position="242"/>
        <end position="261"/>
    </location>
</feature>
<evidence type="ECO:0000313" key="4">
    <source>
        <dbReference type="EMBL" id="ABX07447.1"/>
    </source>
</evidence>
<feature type="transmembrane region" description="Helical" evidence="2">
    <location>
        <begin position="208"/>
        <end position="230"/>
    </location>
</feature>
<dbReference type="STRING" id="316274.Haur_4817"/>
<evidence type="ECO:0000256" key="2">
    <source>
        <dbReference type="SAM" id="Phobius"/>
    </source>
</evidence>
<evidence type="ECO:0000256" key="1">
    <source>
        <dbReference type="SAM" id="MobiDB-lite"/>
    </source>
</evidence>
<keyword evidence="2" id="KW-1133">Transmembrane helix</keyword>
<dbReference type="InParanoid" id="A9B297"/>
<feature type="region of interest" description="Disordered" evidence="1">
    <location>
        <begin position="56"/>
        <end position="90"/>
    </location>
</feature>
<dbReference type="HOGENOM" id="CLU_1041196_0_0_0"/>
<dbReference type="Proteomes" id="UP000000787">
    <property type="component" value="Chromosome"/>
</dbReference>
<feature type="transmembrane region" description="Helical" evidence="2">
    <location>
        <begin position="129"/>
        <end position="148"/>
    </location>
</feature>
<proteinExistence type="predicted"/>
<dbReference type="AlphaFoldDB" id="A9B297"/>
<accession>A9B297</accession>
<gene>
    <name evidence="4" type="ordered locus">Haur_4817</name>
</gene>
<dbReference type="KEGG" id="hau:Haur_4817"/>
<feature type="transmembrane region" description="Helical" evidence="2">
    <location>
        <begin position="177"/>
        <end position="201"/>
    </location>
</feature>
<keyword evidence="2" id="KW-0812">Transmembrane</keyword>
<dbReference type="EMBL" id="CP000875">
    <property type="protein sequence ID" value="ABX07447.1"/>
    <property type="molecule type" value="Genomic_DNA"/>
</dbReference>
<name>A9B297_HERA2</name>
<keyword evidence="5" id="KW-1185">Reference proteome</keyword>
<sequence length="267" mass="28250">MQCPQCSAAVADSSRFCTSCGATITQPAAVDKTMALPNLPPMANPVDKTQAINPTQVPTVQPNYGPPAPVQSNYGPPAPPNVYPQQGFSQPQNYGQLPPANYGQAPMGYAVPNQSGYAAIPAGNGSIPAILMIVSALAILIGAFLPMIDTDTVTESLFQVLSYADEPSSQDMNNYQAVIAILYGIPICAGLGMLMGMLAYFKRRNLWGVLNLIIAIIAFGCSGIIVLGAVASNVTNEMGSGLWLMFLSSIFLFVTSIAFLIRKKQPR</sequence>
<protein>
    <recommendedName>
        <fullName evidence="3">Zinc-ribbon domain-containing protein</fullName>
    </recommendedName>
</protein>
<feature type="domain" description="Zinc-ribbon" evidence="3">
    <location>
        <begin position="3"/>
        <end position="23"/>
    </location>
</feature>
<evidence type="ECO:0000313" key="5">
    <source>
        <dbReference type="Proteomes" id="UP000000787"/>
    </source>
</evidence>
<evidence type="ECO:0000259" key="3">
    <source>
        <dbReference type="Pfam" id="PF13240"/>
    </source>
</evidence>
<dbReference type="InterPro" id="IPR026870">
    <property type="entry name" value="Zinc_ribbon_dom"/>
</dbReference>
<reference evidence="4 5" key="1">
    <citation type="journal article" date="2011" name="Stand. Genomic Sci.">
        <title>Complete genome sequence of the filamentous gliding predatory bacterium Herpetosiphon aurantiacus type strain (114-95(T)).</title>
        <authorList>
            <person name="Kiss H."/>
            <person name="Nett M."/>
            <person name="Domin N."/>
            <person name="Martin K."/>
            <person name="Maresca J.A."/>
            <person name="Copeland A."/>
            <person name="Lapidus A."/>
            <person name="Lucas S."/>
            <person name="Berry K.W."/>
            <person name="Glavina Del Rio T."/>
            <person name="Dalin E."/>
            <person name="Tice H."/>
            <person name="Pitluck S."/>
            <person name="Richardson P."/>
            <person name="Bruce D."/>
            <person name="Goodwin L."/>
            <person name="Han C."/>
            <person name="Detter J.C."/>
            <person name="Schmutz J."/>
            <person name="Brettin T."/>
            <person name="Land M."/>
            <person name="Hauser L."/>
            <person name="Kyrpides N.C."/>
            <person name="Ivanova N."/>
            <person name="Goker M."/>
            <person name="Woyke T."/>
            <person name="Klenk H.P."/>
            <person name="Bryant D.A."/>
        </authorList>
    </citation>
    <scope>NUCLEOTIDE SEQUENCE [LARGE SCALE GENOMIC DNA]</scope>
    <source>
        <strain evidence="5">ATCC 23779 / DSM 785 / 114-95</strain>
    </source>
</reference>
<keyword evidence="2" id="KW-0472">Membrane</keyword>
<dbReference type="Pfam" id="PF13240">
    <property type="entry name" value="Zn_Ribbon_1"/>
    <property type="match status" value="1"/>
</dbReference>